<name>A0AB39U416_9BIFI</name>
<gene>
    <name evidence="1" type="ORF">QN215_05315</name>
</gene>
<dbReference type="KEGG" id="baqk:QN215_05315"/>
<organism evidence="1">
    <name type="scientific">Bifidobacterium aquikefiricola</name>
    <dbReference type="NCBI Taxonomy" id="3059038"/>
    <lineage>
        <taxon>Bacteria</taxon>
        <taxon>Bacillati</taxon>
        <taxon>Actinomycetota</taxon>
        <taxon>Actinomycetes</taxon>
        <taxon>Bifidobacteriales</taxon>
        <taxon>Bifidobacteriaceae</taxon>
        <taxon>Bifidobacterium</taxon>
    </lineage>
</organism>
<protein>
    <submittedName>
        <fullName evidence="1">Uncharacterized protein</fullName>
    </submittedName>
</protein>
<proteinExistence type="predicted"/>
<dbReference type="EMBL" id="CP129674">
    <property type="protein sequence ID" value="XDS43731.1"/>
    <property type="molecule type" value="Genomic_DNA"/>
</dbReference>
<dbReference type="RefSeq" id="WP_369343326.1">
    <property type="nucleotide sequence ID" value="NZ_CP129674.1"/>
</dbReference>
<accession>A0AB39U416</accession>
<dbReference type="AlphaFoldDB" id="A0AB39U416"/>
<reference evidence="1" key="1">
    <citation type="submission" date="2023-07" db="EMBL/GenBank/DDBJ databases">
        <title>Bifidobacterium aquikefiriaerophilum sp. nov. and Bifidobacterium eccum sp. nov., isolated from water kefir.</title>
        <authorList>
            <person name="Breselge S."/>
            <person name="Bellassi P."/>
            <person name="Barcenilla C."/>
            <person name="Alvarez-Ordonez A."/>
            <person name="Morelli L."/>
            <person name="Cotter P.D."/>
        </authorList>
    </citation>
    <scope>NUCLEOTIDE SEQUENCE</scope>
    <source>
        <strain evidence="1">WK041_4_12</strain>
    </source>
</reference>
<evidence type="ECO:0000313" key="1">
    <source>
        <dbReference type="EMBL" id="XDS43731.1"/>
    </source>
</evidence>
<sequence length="160" mass="18035">MTVATFSDSVPMFHYDFVRTAGKGIPSAHINVHASNDSAVKVMLGCGGKNRGKARRKRFVDSGFFPTFSTLHFPVGGDRFRPGLEDVLEMLIREFGIDAEDHCLDAIKDSRKEYRERQLRALVREFPQIVYDELIQAGHDLAERPAAHVSHASESRLTKY</sequence>